<evidence type="ECO:0000313" key="1">
    <source>
        <dbReference type="EMBL" id="PGH58291.1"/>
    </source>
</evidence>
<comment type="caution">
    <text evidence="1">The sequence shown here is derived from an EMBL/GenBank/DDBJ whole genome shotgun (WGS) entry which is preliminary data.</text>
</comment>
<dbReference type="PANTHER" id="PTHR35370:SF1">
    <property type="entry name" value="TYPE VI SECRETION SYSTEM COMPONENT TSSF1"/>
    <property type="match status" value="1"/>
</dbReference>
<dbReference type="PIRSF" id="PIRSF028304">
    <property type="entry name" value="UCP028304"/>
    <property type="match status" value="1"/>
</dbReference>
<dbReference type="NCBIfam" id="TIGR03359">
    <property type="entry name" value="VI_chp_6"/>
    <property type="match status" value="1"/>
</dbReference>
<dbReference type="InterPro" id="IPR010272">
    <property type="entry name" value="T6SS_TssF"/>
</dbReference>
<accession>A0A2B8BK17</accession>
<name>A0A2B8BK17_9PROT</name>
<proteinExistence type="predicted"/>
<dbReference type="EMBL" id="PDKW01000039">
    <property type="protein sequence ID" value="PGH58291.1"/>
    <property type="molecule type" value="Genomic_DNA"/>
</dbReference>
<dbReference type="Pfam" id="PF05947">
    <property type="entry name" value="T6SS_TssF"/>
    <property type="match status" value="1"/>
</dbReference>
<keyword evidence="2" id="KW-1185">Reference proteome</keyword>
<dbReference type="PANTHER" id="PTHR35370">
    <property type="entry name" value="CYTOPLASMIC PROTEIN-RELATED-RELATED"/>
    <property type="match status" value="1"/>
</dbReference>
<protein>
    <submittedName>
        <fullName evidence="1">Type VI secretion system baseplate subunit TssF</fullName>
    </submittedName>
</protein>
<dbReference type="Proteomes" id="UP000225379">
    <property type="component" value="Unassembled WGS sequence"/>
</dbReference>
<dbReference type="AlphaFoldDB" id="A0A2B8BK17"/>
<reference evidence="2" key="1">
    <citation type="submission" date="2017-10" db="EMBL/GenBank/DDBJ databases">
        <authorList>
            <person name="Kravchenko I.K."/>
            <person name="Grouzdev D.S."/>
        </authorList>
    </citation>
    <scope>NUCLEOTIDE SEQUENCE [LARGE SCALE GENOMIC DNA]</scope>
    <source>
        <strain evidence="2">B2</strain>
    </source>
</reference>
<sequence>MHPQLLRYYDDELRHLREVGAEFAEEFPKIAGRLALEKFECADPYVERMLEAFAFLTARVQIKMEAQFPRFINHLLEVVYPHYLAPTPSMAVVRFQPDLSEGGLAEGFLIPRGDTVLRSVAGKGRNTACEYRTGHDVTLWPIELIRADYLPTPGAVAALEVPEVRGVRAGLRLRLKTTAGLTFDKLALDRLPLFLSGAGGLPVALCEQILGAGLGMAIRPAQRPASWQEIRPAASLARCGFSEREALLPASPRSFDGYRLLHEYFSFPARFQFVELRDLSGAVRRCTGDELEIVILFSRANPQLDGVIDQQNIQLFCAPAVNLFPKRADRIHLNTRDTEHHIVPDRTRPLDFEVHSVLSVAGYGAGTEVAQEFKPFYAARDQHAVGSDHAFYALSRQPRVLSTKQRRVGPRSSYIGSEVFVSLVDGEEAPYGHDLRQLGIMALCTNRDLPLHASFGQLNTDFTMDQGAPVESIRCVAGPSKPRPSNAEGATAWRLISHLSLNYLSLADSDPERGSQALRDLLKLYTDREEASAAKQVDGIRHVRTAPIVRRVPGRGHIVHARGLEVSVTFDEHAFDGSGIFLLGAVLEEFFAKYVSLNSFTETVIHSLDRGEVMRWPARIGRRELL</sequence>
<dbReference type="OrthoDB" id="9763676at2"/>
<evidence type="ECO:0000313" key="2">
    <source>
        <dbReference type="Proteomes" id="UP000225379"/>
    </source>
</evidence>
<organism evidence="1 2">
    <name type="scientific">Azospirillum palustre</name>
    <dbReference type="NCBI Taxonomy" id="2044885"/>
    <lineage>
        <taxon>Bacteria</taxon>
        <taxon>Pseudomonadati</taxon>
        <taxon>Pseudomonadota</taxon>
        <taxon>Alphaproteobacteria</taxon>
        <taxon>Rhodospirillales</taxon>
        <taxon>Azospirillaceae</taxon>
        <taxon>Azospirillum</taxon>
    </lineage>
</organism>
<gene>
    <name evidence="1" type="primary">vasA</name>
    <name evidence="1" type="ORF">CRT60_08915</name>
</gene>